<dbReference type="InterPro" id="IPR034660">
    <property type="entry name" value="DinB/YfiT-like"/>
</dbReference>
<feature type="domain" description="DinB-like" evidence="1">
    <location>
        <begin position="35"/>
        <end position="141"/>
    </location>
</feature>
<dbReference type="AlphaFoldDB" id="A0A417XVG4"/>
<organism evidence="2 3">
    <name type="scientific">Nocardioides immobilis</name>
    <dbReference type="NCBI Taxonomy" id="2049295"/>
    <lineage>
        <taxon>Bacteria</taxon>
        <taxon>Bacillati</taxon>
        <taxon>Actinomycetota</taxon>
        <taxon>Actinomycetes</taxon>
        <taxon>Propionibacteriales</taxon>
        <taxon>Nocardioidaceae</taxon>
        <taxon>Nocardioides</taxon>
    </lineage>
</organism>
<accession>A0A417XVG4</accession>
<dbReference type="Proteomes" id="UP000283644">
    <property type="component" value="Unassembled WGS sequence"/>
</dbReference>
<name>A0A417XVG4_9ACTN</name>
<comment type="caution">
    <text evidence="2">The sequence shown here is derived from an EMBL/GenBank/DDBJ whole genome shotgun (WGS) entry which is preliminary data.</text>
</comment>
<gene>
    <name evidence="2" type="ORF">D0Z08_25505</name>
</gene>
<evidence type="ECO:0000313" key="3">
    <source>
        <dbReference type="Proteomes" id="UP000283644"/>
    </source>
</evidence>
<dbReference type="SUPFAM" id="SSF109854">
    <property type="entry name" value="DinB/YfiT-like putative metalloenzymes"/>
    <property type="match status" value="1"/>
</dbReference>
<sequence>MSYGWRELDGVAVEVCDECGYDGREVVDGDAALAAALAALAGLLDRGEADRKPSEKIWSAREYVDHCVEVTDALLGYITDRLGTARVDCSDLEACRAGIATTVPLLTADQRAAVIEDVYPWPVTVQFVLLHLLHDLGHHVLDIRRGYAGFVLADNEGGATNQR</sequence>
<dbReference type="Pfam" id="PF12867">
    <property type="entry name" value="DinB_2"/>
    <property type="match status" value="1"/>
</dbReference>
<reference evidence="2 3" key="1">
    <citation type="submission" date="2018-09" db="EMBL/GenBank/DDBJ databases">
        <title>Genome sequencing of Nocardioides immobilis CCTCC AB 2017083 for comparison to Nocardioides silvaticus.</title>
        <authorList>
            <person name="Li C."/>
            <person name="Wang G."/>
        </authorList>
    </citation>
    <scope>NUCLEOTIDE SEQUENCE [LARGE SCALE GENOMIC DNA]</scope>
    <source>
        <strain evidence="2 3">CCTCC AB 2017083</strain>
    </source>
</reference>
<dbReference type="InterPro" id="IPR024775">
    <property type="entry name" value="DinB-like"/>
</dbReference>
<dbReference type="OrthoDB" id="3783691at2"/>
<dbReference type="RefSeq" id="WP_118928097.1">
    <property type="nucleotide sequence ID" value="NZ_QXGH01000034.1"/>
</dbReference>
<proteinExistence type="predicted"/>
<evidence type="ECO:0000313" key="2">
    <source>
        <dbReference type="EMBL" id="RHW24271.1"/>
    </source>
</evidence>
<evidence type="ECO:0000259" key="1">
    <source>
        <dbReference type="Pfam" id="PF12867"/>
    </source>
</evidence>
<dbReference type="EMBL" id="QXGH01000034">
    <property type="protein sequence ID" value="RHW24271.1"/>
    <property type="molecule type" value="Genomic_DNA"/>
</dbReference>
<protein>
    <recommendedName>
        <fullName evidence="1">DinB-like domain-containing protein</fullName>
    </recommendedName>
</protein>
<keyword evidence="3" id="KW-1185">Reference proteome</keyword>